<protein>
    <submittedName>
        <fullName evidence="1">Uncharacterized protein</fullName>
    </submittedName>
</protein>
<organism evidence="1 2">
    <name type="scientific">Taenia crassiceps</name>
    <dbReference type="NCBI Taxonomy" id="6207"/>
    <lineage>
        <taxon>Eukaryota</taxon>
        <taxon>Metazoa</taxon>
        <taxon>Spiralia</taxon>
        <taxon>Lophotrochozoa</taxon>
        <taxon>Platyhelminthes</taxon>
        <taxon>Cestoda</taxon>
        <taxon>Eucestoda</taxon>
        <taxon>Cyclophyllidea</taxon>
        <taxon>Taeniidae</taxon>
        <taxon>Taenia</taxon>
    </lineage>
</organism>
<keyword evidence="2" id="KW-1185">Reference proteome</keyword>
<proteinExistence type="predicted"/>
<dbReference type="Proteomes" id="UP001651158">
    <property type="component" value="Unassembled WGS sequence"/>
</dbReference>
<dbReference type="EMBL" id="JAKROA010000008">
    <property type="protein sequence ID" value="KAL5105521.1"/>
    <property type="molecule type" value="Genomic_DNA"/>
</dbReference>
<gene>
    <name evidence="1" type="ORF">TcWFU_006808</name>
</gene>
<comment type="caution">
    <text evidence="1">The sequence shown here is derived from an EMBL/GenBank/DDBJ whole genome shotgun (WGS) entry which is preliminary data.</text>
</comment>
<evidence type="ECO:0000313" key="1">
    <source>
        <dbReference type="EMBL" id="KAL5105521.1"/>
    </source>
</evidence>
<accession>A0ABR4Q7G9</accession>
<reference evidence="1 2" key="1">
    <citation type="journal article" date="2022" name="Front. Cell. Infect. Microbiol.">
        <title>The Genomes of Two Strains of Taenia crassiceps the Animal Model for the Study of Human Cysticercosis.</title>
        <authorList>
            <person name="Bobes R.J."/>
            <person name="Estrada K."/>
            <person name="Rios-Valencia D.G."/>
            <person name="Calderon-Gallegos A."/>
            <person name="de la Torre P."/>
            <person name="Carrero J.C."/>
            <person name="Sanchez-Flores A."/>
            <person name="Laclette J.P."/>
        </authorList>
    </citation>
    <scope>NUCLEOTIDE SEQUENCE [LARGE SCALE GENOMIC DNA]</scope>
    <source>
        <strain evidence="1">WFUcys</strain>
    </source>
</reference>
<sequence>MLHSKMACTLAIAGCSAVPHPGSGITIRFSSRLRLPDRSSVVSSLIGTQATDNALSLLTFYSLISTLDAVRLSSPHCSRQLQCHGSSQCHDEEQWSPTRTAARLCDPLLLPLHLILLFVVSLQLCAEL</sequence>
<evidence type="ECO:0000313" key="2">
    <source>
        <dbReference type="Proteomes" id="UP001651158"/>
    </source>
</evidence>
<name>A0ABR4Q7G9_9CEST</name>